<dbReference type="EMBL" id="MN739795">
    <property type="protein sequence ID" value="QHT26515.1"/>
    <property type="molecule type" value="Genomic_DNA"/>
</dbReference>
<proteinExistence type="predicted"/>
<dbReference type="AlphaFoldDB" id="A0A6C0EGR3"/>
<dbReference type="Gene3D" id="3.20.20.80">
    <property type="entry name" value="Glycosidases"/>
    <property type="match status" value="1"/>
</dbReference>
<dbReference type="InterPro" id="IPR017853">
    <property type="entry name" value="GH"/>
</dbReference>
<name>A0A6C0EGR3_9ZZZZ</name>
<protein>
    <recommendedName>
        <fullName evidence="1">GH18 domain-containing protein</fullName>
    </recommendedName>
</protein>
<organism evidence="2">
    <name type="scientific">viral metagenome</name>
    <dbReference type="NCBI Taxonomy" id="1070528"/>
    <lineage>
        <taxon>unclassified sequences</taxon>
        <taxon>metagenomes</taxon>
        <taxon>organismal metagenomes</taxon>
    </lineage>
</organism>
<dbReference type="SUPFAM" id="SSF51445">
    <property type="entry name" value="(Trans)glycosidases"/>
    <property type="match status" value="1"/>
</dbReference>
<feature type="domain" description="GH18" evidence="1">
    <location>
        <begin position="1"/>
        <end position="246"/>
    </location>
</feature>
<sequence length="276" mass="31230">MASLNKLTHIHLASIHFDAVEQGDPIIHLNNSDPEDPIFASVWKELEDASKAGVKIVLMVGGAGGAFGTMFSAYDHCYSLLKNVIKNHPFICGIDLDIEEYMTLEEIKKLINDIHNDFGDNFIISLAPLAYELIYNNSGMSGFVYKDLYDSEVGKYIHYFNTQSYDAYCKEVVDDIVDNGYPAAKIVLGMMSEQMNIETQDDMLTELKLIKQTYPTFGGVYDWELFDAYPTSAQWIENIHDAVNIKVSNGICSYVTNKVYSHFAFLFEKLSVFTRQ</sequence>
<evidence type="ECO:0000259" key="1">
    <source>
        <dbReference type="PROSITE" id="PS51910"/>
    </source>
</evidence>
<accession>A0A6C0EGR3</accession>
<dbReference type="PROSITE" id="PS51910">
    <property type="entry name" value="GH18_2"/>
    <property type="match status" value="1"/>
</dbReference>
<dbReference type="InterPro" id="IPR001223">
    <property type="entry name" value="Glyco_hydro18_cat"/>
</dbReference>
<reference evidence="2" key="1">
    <citation type="journal article" date="2020" name="Nature">
        <title>Giant virus diversity and host interactions through global metagenomics.</title>
        <authorList>
            <person name="Schulz F."/>
            <person name="Roux S."/>
            <person name="Paez-Espino D."/>
            <person name="Jungbluth S."/>
            <person name="Walsh D.A."/>
            <person name="Denef V.J."/>
            <person name="McMahon K.D."/>
            <person name="Konstantinidis K.T."/>
            <person name="Eloe-Fadrosh E.A."/>
            <person name="Kyrpides N.C."/>
            <person name="Woyke T."/>
        </authorList>
    </citation>
    <scope>NUCLEOTIDE SEQUENCE</scope>
    <source>
        <strain evidence="2">GVMAG-M-3300023179-27</strain>
    </source>
</reference>
<dbReference type="GO" id="GO:0005975">
    <property type="term" value="P:carbohydrate metabolic process"/>
    <property type="evidence" value="ECO:0007669"/>
    <property type="project" value="InterPro"/>
</dbReference>
<evidence type="ECO:0000313" key="2">
    <source>
        <dbReference type="EMBL" id="QHT26515.1"/>
    </source>
</evidence>